<comment type="caution">
    <text evidence="1">The sequence shown here is derived from an EMBL/GenBank/DDBJ whole genome shotgun (WGS) entry which is preliminary data.</text>
</comment>
<accession>A0ACC2EG59</accession>
<keyword evidence="2" id="KW-1185">Reference proteome</keyword>
<sequence>MLDWIEFVCSWMPPMKKYRERLKNMLSVEPVIPSGSKRKHQNTMIVENWVSMENHLLSPFDEQMRSLVIPAHMQPISKVLFQKNTSSFHDAKDIASANIFNFDSGLGHSRSITPFDKRMRPLAVPAQTQPISKVPFQKNIFSFHDAKDIASANIYTFESGLGHFRSVTPLSRSLQVPQRISHSQSLDKVSRSNDGLHRNPSENGALTGNARGSNSVATDALLDAAKKPVIPSICGTREFSNSKFTGLDNISELELYRSYVQAVQGSLASRSAGWGDLSASLKATGSNLQQGPRFSFESGRRTSSIGPSVPGSGFLHFDASNSKDRQVAERTAPSTPVWKKLFNKAQQINPEETVDLEAKVLEAQLHALRLTKEGIWRIAEQRRKSELEKLKKKDVADAFTSLSSDAEEAVESALLSQQRNRILVTHEKSNIDITGAVIQCLLPGAWLNDEVINLYMELLKEREVREPKKFLSCHFFSTFFYNKLFKDKGSYDYKAVRRWTTQKKLGYNLLDCEKILVPIHKDIHWCLAVINIRDRKFEYLDSLKGTDDKVLQVLARYIVDEAKDKKGELLDISSWEYEYRLDIPEQLNGCDCGMFMVKYADFHGRGAAFSFTQSDMEYFRRRTAWEILRLHAT</sequence>
<organism evidence="1 2">
    <name type="scientific">Diphasiastrum complanatum</name>
    <name type="common">Issler's clubmoss</name>
    <name type="synonym">Lycopodium complanatum</name>
    <dbReference type="NCBI Taxonomy" id="34168"/>
    <lineage>
        <taxon>Eukaryota</taxon>
        <taxon>Viridiplantae</taxon>
        <taxon>Streptophyta</taxon>
        <taxon>Embryophyta</taxon>
        <taxon>Tracheophyta</taxon>
        <taxon>Lycopodiopsida</taxon>
        <taxon>Lycopodiales</taxon>
        <taxon>Lycopodiaceae</taxon>
        <taxon>Lycopodioideae</taxon>
        <taxon>Diphasiastrum</taxon>
    </lineage>
</organism>
<evidence type="ECO:0000313" key="2">
    <source>
        <dbReference type="Proteomes" id="UP001162992"/>
    </source>
</evidence>
<evidence type="ECO:0000313" key="1">
    <source>
        <dbReference type="EMBL" id="KAJ7565481.1"/>
    </source>
</evidence>
<protein>
    <submittedName>
        <fullName evidence="1">Uncharacterized protein</fullName>
    </submittedName>
</protein>
<dbReference type="EMBL" id="CM055093">
    <property type="protein sequence ID" value="KAJ7565481.1"/>
    <property type="molecule type" value="Genomic_DNA"/>
</dbReference>
<proteinExistence type="predicted"/>
<reference evidence="2" key="1">
    <citation type="journal article" date="2024" name="Proc. Natl. Acad. Sci. U.S.A.">
        <title>Extraordinary preservation of gene collinearity over three hundred million years revealed in homosporous lycophytes.</title>
        <authorList>
            <person name="Li C."/>
            <person name="Wickell D."/>
            <person name="Kuo L.Y."/>
            <person name="Chen X."/>
            <person name="Nie B."/>
            <person name="Liao X."/>
            <person name="Peng D."/>
            <person name="Ji J."/>
            <person name="Jenkins J."/>
            <person name="Williams M."/>
            <person name="Shu S."/>
            <person name="Plott C."/>
            <person name="Barry K."/>
            <person name="Rajasekar S."/>
            <person name="Grimwood J."/>
            <person name="Han X."/>
            <person name="Sun S."/>
            <person name="Hou Z."/>
            <person name="He W."/>
            <person name="Dai G."/>
            <person name="Sun C."/>
            <person name="Schmutz J."/>
            <person name="Leebens-Mack J.H."/>
            <person name="Li F.W."/>
            <person name="Wang L."/>
        </authorList>
    </citation>
    <scope>NUCLEOTIDE SEQUENCE [LARGE SCALE GENOMIC DNA]</scope>
    <source>
        <strain evidence="2">cv. PW_Plant_1</strain>
    </source>
</reference>
<name>A0ACC2EG59_DIPCM</name>
<gene>
    <name evidence="1" type="ORF">O6H91_02G062900</name>
</gene>
<dbReference type="Proteomes" id="UP001162992">
    <property type="component" value="Chromosome 2"/>
</dbReference>